<sequence>MPVSPALYQDMPPLLADDIQRVHLAGYAEHLAHLSGQAPPVWAEAPEFFLTEPVYLGGPHSRERLLAEAPAAFRRRLLFCGPPLGKLFAILARQTV</sequence>
<gene>
    <name evidence="1" type="ORF">SAMN04487779_10582</name>
</gene>
<dbReference type="EMBL" id="FMZX01000058">
    <property type="protein sequence ID" value="SDE57376.1"/>
    <property type="molecule type" value="Genomic_DNA"/>
</dbReference>
<protein>
    <submittedName>
        <fullName evidence="1">Uncharacterized protein</fullName>
    </submittedName>
</protein>
<organism evidence="1 2">
    <name type="scientific">Belnapia rosea</name>
    <dbReference type="NCBI Taxonomy" id="938405"/>
    <lineage>
        <taxon>Bacteria</taxon>
        <taxon>Pseudomonadati</taxon>
        <taxon>Pseudomonadota</taxon>
        <taxon>Alphaproteobacteria</taxon>
        <taxon>Acetobacterales</taxon>
        <taxon>Roseomonadaceae</taxon>
        <taxon>Belnapia</taxon>
    </lineage>
</organism>
<dbReference type="AlphaFoldDB" id="A0A1G7E1M1"/>
<dbReference type="Proteomes" id="UP000198925">
    <property type="component" value="Unassembled WGS sequence"/>
</dbReference>
<proteinExistence type="predicted"/>
<name>A0A1G7E1M1_9PROT</name>
<reference evidence="1 2" key="1">
    <citation type="submission" date="2016-10" db="EMBL/GenBank/DDBJ databases">
        <authorList>
            <person name="de Groot N.N."/>
        </authorList>
    </citation>
    <scope>NUCLEOTIDE SEQUENCE [LARGE SCALE GENOMIC DNA]</scope>
    <source>
        <strain evidence="1 2">CPCC 100156</strain>
    </source>
</reference>
<keyword evidence="2" id="KW-1185">Reference proteome</keyword>
<evidence type="ECO:0000313" key="2">
    <source>
        <dbReference type="Proteomes" id="UP000198925"/>
    </source>
</evidence>
<accession>A0A1G7E1M1</accession>
<evidence type="ECO:0000313" key="1">
    <source>
        <dbReference type="EMBL" id="SDE57376.1"/>
    </source>
</evidence>